<dbReference type="STRING" id="1227482.C469_00165"/>
<dbReference type="EMBL" id="AOJG01000001">
    <property type="protein sequence ID" value="EMA64623.1"/>
    <property type="molecule type" value="Genomic_DNA"/>
</dbReference>
<feature type="domain" description="Methanogenesis regulatory protein FilR1 middle" evidence="1">
    <location>
        <begin position="75"/>
        <end position="161"/>
    </location>
</feature>
<proteinExistence type="predicted"/>
<evidence type="ECO:0000313" key="2">
    <source>
        <dbReference type="EMBL" id="EMA64623.1"/>
    </source>
</evidence>
<evidence type="ECO:0000259" key="1">
    <source>
        <dbReference type="Pfam" id="PF08350"/>
    </source>
</evidence>
<name>M0P499_9EURY</name>
<evidence type="ECO:0000313" key="3">
    <source>
        <dbReference type="Proteomes" id="UP000011650"/>
    </source>
</evidence>
<sequence>MLRKLVAEAVGVEGGDALLDDAGLAERGGDPDPASRLPALVGAGDTVVGVVPRADPGLARRLLEGVGGDDDSGGGETVRLVFTGRAADRLTGPSGAVIRSVLAERGVEASRHDGDSPIGVLLVDDRAVVGLFDERGLAALLWSDAPAVREWAAATCRRYLAAAEPA</sequence>
<comment type="caution">
    <text evidence="2">The sequence shown here is derived from an EMBL/GenBank/DDBJ whole genome shotgun (WGS) entry which is preliminary data.</text>
</comment>
<dbReference type="Proteomes" id="UP000011650">
    <property type="component" value="Unassembled WGS sequence"/>
</dbReference>
<organism evidence="2 3">
    <name type="scientific">Halorubrum lipolyticum DSM 21995</name>
    <dbReference type="NCBI Taxonomy" id="1227482"/>
    <lineage>
        <taxon>Archaea</taxon>
        <taxon>Methanobacteriati</taxon>
        <taxon>Methanobacteriota</taxon>
        <taxon>Stenosarchaea group</taxon>
        <taxon>Halobacteria</taxon>
        <taxon>Halobacteriales</taxon>
        <taxon>Haloferacaceae</taxon>
        <taxon>Halorubrum</taxon>
    </lineage>
</organism>
<protein>
    <recommendedName>
        <fullName evidence="1">Methanogenesis regulatory protein FilR1 middle domain-containing protein</fullName>
    </recommendedName>
</protein>
<accession>M0P499</accession>
<reference evidence="2 3" key="1">
    <citation type="journal article" date="2014" name="PLoS Genet.">
        <title>Phylogenetically driven sequencing of extremely halophilic archaea reveals strategies for static and dynamic osmo-response.</title>
        <authorList>
            <person name="Becker E.A."/>
            <person name="Seitzer P.M."/>
            <person name="Tritt A."/>
            <person name="Larsen D."/>
            <person name="Krusor M."/>
            <person name="Yao A.I."/>
            <person name="Wu D."/>
            <person name="Madern D."/>
            <person name="Eisen J.A."/>
            <person name="Darling A.E."/>
            <person name="Facciotti M.T."/>
        </authorList>
    </citation>
    <scope>NUCLEOTIDE SEQUENCE [LARGE SCALE GENOMIC DNA]</scope>
    <source>
        <strain evidence="2 3">DSM 21995</strain>
    </source>
</reference>
<dbReference type="AlphaFoldDB" id="M0P499"/>
<keyword evidence="3" id="KW-1185">Reference proteome</keyword>
<gene>
    <name evidence="2" type="ORF">C469_00165</name>
</gene>
<dbReference type="PATRIC" id="fig|1227482.3.peg.33"/>
<dbReference type="InterPro" id="IPR013561">
    <property type="entry name" value="FilR1_middle_dom"/>
</dbReference>
<dbReference type="Pfam" id="PF08350">
    <property type="entry name" value="FilR1_middle"/>
    <property type="match status" value="1"/>
</dbReference>